<dbReference type="OrthoDB" id="227226at2"/>
<evidence type="ECO:0000313" key="2">
    <source>
        <dbReference type="EMBL" id="QDU34004.1"/>
    </source>
</evidence>
<dbReference type="RefSeq" id="WP_145077506.1">
    <property type="nucleotide sequence ID" value="NZ_CP036425.1"/>
</dbReference>
<dbReference type="Gene3D" id="3.40.50.300">
    <property type="entry name" value="P-loop containing nucleotide triphosphate hydrolases"/>
    <property type="match status" value="1"/>
</dbReference>
<dbReference type="Pfam" id="PF13401">
    <property type="entry name" value="AAA_22"/>
    <property type="match status" value="1"/>
</dbReference>
<organism evidence="2 3">
    <name type="scientific">Poriferisphaera corsica</name>
    <dbReference type="NCBI Taxonomy" id="2528020"/>
    <lineage>
        <taxon>Bacteria</taxon>
        <taxon>Pseudomonadati</taxon>
        <taxon>Planctomycetota</taxon>
        <taxon>Phycisphaerae</taxon>
        <taxon>Phycisphaerales</taxon>
        <taxon>Phycisphaeraceae</taxon>
        <taxon>Poriferisphaera</taxon>
    </lineage>
</organism>
<name>A0A517YUV1_9BACT</name>
<dbReference type="Proteomes" id="UP000317369">
    <property type="component" value="Chromosome"/>
</dbReference>
<accession>A0A517YUV1</accession>
<evidence type="ECO:0000313" key="3">
    <source>
        <dbReference type="Proteomes" id="UP000317369"/>
    </source>
</evidence>
<dbReference type="EMBL" id="CP036425">
    <property type="protein sequence ID" value="QDU34004.1"/>
    <property type="molecule type" value="Genomic_DNA"/>
</dbReference>
<protein>
    <recommendedName>
        <fullName evidence="1">AAA+ ATPase domain-containing protein</fullName>
    </recommendedName>
</protein>
<sequence>MYLNRYQLHTPPFENIPDPRFFFASEQHREALAAVEYTIRMRKGIVLVTGDIGTGKTTVGRAMLEQFASTNTIAQILHGHKTGTELILHIVRSLNIEVERKYDHASLLESLNHYLAQRVANGKPVVLFIDEAQTLSNEALEEIRLLSNFDTNTEKLLQLILIGQPELRDRIATDNLSALRQRIVLAKELYPMSFNDMTGYIDHRISVASTNPTSPVVSFENDSFRHIFQFTHGIPRLINVICDNALLLGLVKDRDIITPSMVQQVLCDMVPTIGQLDDLNHQPTKYKLAGNQ</sequence>
<dbReference type="AlphaFoldDB" id="A0A517YUV1"/>
<dbReference type="PANTHER" id="PTHR35894">
    <property type="entry name" value="GENERAL SECRETION PATHWAY PROTEIN A-RELATED"/>
    <property type="match status" value="1"/>
</dbReference>
<dbReference type="GO" id="GO:0016887">
    <property type="term" value="F:ATP hydrolysis activity"/>
    <property type="evidence" value="ECO:0007669"/>
    <property type="project" value="InterPro"/>
</dbReference>
<dbReference type="SUPFAM" id="SSF52540">
    <property type="entry name" value="P-loop containing nucleoside triphosphate hydrolases"/>
    <property type="match status" value="1"/>
</dbReference>
<proteinExistence type="predicted"/>
<dbReference type="KEGG" id="pcor:KS4_20650"/>
<dbReference type="SMART" id="SM00382">
    <property type="entry name" value="AAA"/>
    <property type="match status" value="1"/>
</dbReference>
<keyword evidence="3" id="KW-1185">Reference proteome</keyword>
<dbReference type="InterPro" id="IPR052026">
    <property type="entry name" value="ExeA_AAA_ATPase_DNA-bind"/>
</dbReference>
<reference evidence="2 3" key="1">
    <citation type="submission" date="2019-02" db="EMBL/GenBank/DDBJ databases">
        <title>Deep-cultivation of Planctomycetes and their phenomic and genomic characterization uncovers novel biology.</title>
        <authorList>
            <person name="Wiegand S."/>
            <person name="Jogler M."/>
            <person name="Boedeker C."/>
            <person name="Pinto D."/>
            <person name="Vollmers J."/>
            <person name="Rivas-Marin E."/>
            <person name="Kohn T."/>
            <person name="Peeters S.H."/>
            <person name="Heuer A."/>
            <person name="Rast P."/>
            <person name="Oberbeckmann S."/>
            <person name="Bunk B."/>
            <person name="Jeske O."/>
            <person name="Meyerdierks A."/>
            <person name="Storesund J.E."/>
            <person name="Kallscheuer N."/>
            <person name="Luecker S."/>
            <person name="Lage O.M."/>
            <person name="Pohl T."/>
            <person name="Merkel B.J."/>
            <person name="Hornburger P."/>
            <person name="Mueller R.-W."/>
            <person name="Bruemmer F."/>
            <person name="Labrenz M."/>
            <person name="Spormann A.M."/>
            <person name="Op den Camp H."/>
            <person name="Overmann J."/>
            <person name="Amann R."/>
            <person name="Jetten M.S.M."/>
            <person name="Mascher T."/>
            <person name="Medema M.H."/>
            <person name="Devos D.P."/>
            <person name="Kaster A.-K."/>
            <person name="Ovreas L."/>
            <person name="Rohde M."/>
            <person name="Galperin M.Y."/>
            <person name="Jogler C."/>
        </authorList>
    </citation>
    <scope>NUCLEOTIDE SEQUENCE [LARGE SCALE GENOMIC DNA]</scope>
    <source>
        <strain evidence="2 3">KS4</strain>
    </source>
</reference>
<dbReference type="InterPro" id="IPR003593">
    <property type="entry name" value="AAA+_ATPase"/>
</dbReference>
<dbReference type="CDD" id="cd00009">
    <property type="entry name" value="AAA"/>
    <property type="match status" value="1"/>
</dbReference>
<dbReference type="InterPro" id="IPR049945">
    <property type="entry name" value="AAA_22"/>
</dbReference>
<feature type="domain" description="AAA+ ATPase" evidence="1">
    <location>
        <begin position="42"/>
        <end position="189"/>
    </location>
</feature>
<evidence type="ECO:0000259" key="1">
    <source>
        <dbReference type="SMART" id="SM00382"/>
    </source>
</evidence>
<gene>
    <name evidence="2" type="ORF">KS4_20650</name>
</gene>
<dbReference type="InterPro" id="IPR027417">
    <property type="entry name" value="P-loop_NTPase"/>
</dbReference>
<dbReference type="PANTHER" id="PTHR35894:SF1">
    <property type="entry name" value="PHOSPHORIBULOKINASE _ URIDINE KINASE FAMILY"/>
    <property type="match status" value="1"/>
</dbReference>